<organism evidence="3">
    <name type="scientific">Eremomyces bilateralis CBS 781.70</name>
    <dbReference type="NCBI Taxonomy" id="1392243"/>
    <lineage>
        <taxon>Eukaryota</taxon>
        <taxon>Fungi</taxon>
        <taxon>Dikarya</taxon>
        <taxon>Ascomycota</taxon>
        <taxon>Pezizomycotina</taxon>
        <taxon>Dothideomycetes</taxon>
        <taxon>Dothideomycetes incertae sedis</taxon>
        <taxon>Eremomycetales</taxon>
        <taxon>Eremomycetaceae</taxon>
        <taxon>Eremomyces</taxon>
    </lineage>
</organism>
<feature type="compositionally biased region" description="Low complexity" evidence="1">
    <location>
        <begin position="19"/>
        <end position="39"/>
    </location>
</feature>
<feature type="region of interest" description="Disordered" evidence="1">
    <location>
        <begin position="19"/>
        <end position="41"/>
    </location>
</feature>
<dbReference type="EMBL" id="ML975171">
    <property type="protein sequence ID" value="KAF1809658.1"/>
    <property type="molecule type" value="Genomic_DNA"/>
</dbReference>
<feature type="region of interest" description="Disordered" evidence="1">
    <location>
        <begin position="118"/>
        <end position="193"/>
    </location>
</feature>
<name>A0A6G1FVC3_9PEZI</name>
<keyword evidence="4" id="KW-1185">Reference proteome</keyword>
<sequence length="422" mass="46195">MTDRQSACTIESFTSLTDSPFATASTSSSGSTGTPSIPSLHRDQSWTAYCLRSRDSCKDLGTLTAINRASMKMTPNGKSSSAGTPSESVFTPSPPPQSTNPTSRSYYSALRARKRELDEHLVSRSSSVQATNGSGSDIEAKKRKRRRDADLELQRQRDMDLAGLIGTVTKEDYGSSVKPPRSSRSSRPRSRTEVIQVVQVHEPEGQPREFSIETSAQNLGLGHRQRSFSMINDPQESEEVSEETQQGAGNSWLLWTWLLALLLFAVFLAVCGIMVYYEVVVARRVGGDHRPSVLRLCRGYQGASTHGGFISYRGLSVLWSGCLGSTSFLLLSGCCGCADFFLGIKSFDIVPFTKGENCGATANGFQNGRIQNRRLNIMVQMRVPFSTGRRGIVMVLVDRASRTSLIAASAWFKLASVEIKLE</sequence>
<keyword evidence="2" id="KW-1133">Transmembrane helix</keyword>
<feature type="compositionally biased region" description="Polar residues" evidence="1">
    <location>
        <begin position="123"/>
        <end position="135"/>
    </location>
</feature>
<proteinExistence type="predicted"/>
<gene>
    <name evidence="3 5" type="ORF">P152DRAFT_451851</name>
</gene>
<feature type="transmembrane region" description="Helical" evidence="2">
    <location>
        <begin position="252"/>
        <end position="277"/>
    </location>
</feature>
<reference evidence="3 5" key="1">
    <citation type="submission" date="2020-01" db="EMBL/GenBank/DDBJ databases">
        <authorList>
            <consortium name="DOE Joint Genome Institute"/>
            <person name="Haridas S."/>
            <person name="Albert R."/>
            <person name="Binder M."/>
            <person name="Bloem J."/>
            <person name="Labutti K."/>
            <person name="Salamov A."/>
            <person name="Andreopoulos B."/>
            <person name="Baker S.E."/>
            <person name="Barry K."/>
            <person name="Bills G."/>
            <person name="Bluhm B.H."/>
            <person name="Cannon C."/>
            <person name="Castanera R."/>
            <person name="Culley D.E."/>
            <person name="Daum C."/>
            <person name="Ezra D."/>
            <person name="Gonzalez J.B."/>
            <person name="Henrissat B."/>
            <person name="Kuo A."/>
            <person name="Liang C."/>
            <person name="Lipzen A."/>
            <person name="Lutzoni F."/>
            <person name="Magnuson J."/>
            <person name="Mondo S."/>
            <person name="Nolan M."/>
            <person name="Ohm R."/>
            <person name="Pangilinan J."/>
            <person name="Park H.-J."/>
            <person name="Ramirez L."/>
            <person name="Alfaro M."/>
            <person name="Sun H."/>
            <person name="Tritt A."/>
            <person name="Yoshinaga Y."/>
            <person name="Zwiers L.-H."/>
            <person name="Turgeon B.G."/>
            <person name="Goodwin S.B."/>
            <person name="Spatafora J.W."/>
            <person name="Crous P.W."/>
            <person name="Grigoriev I.V."/>
        </authorList>
    </citation>
    <scope>NUCLEOTIDE SEQUENCE</scope>
    <source>
        <strain evidence="3 5">CBS 781.70</strain>
    </source>
</reference>
<evidence type="ECO:0000313" key="5">
    <source>
        <dbReference type="RefSeq" id="XP_033531289.1"/>
    </source>
</evidence>
<reference evidence="5" key="3">
    <citation type="submission" date="2025-04" db="UniProtKB">
        <authorList>
            <consortium name="RefSeq"/>
        </authorList>
    </citation>
    <scope>IDENTIFICATION</scope>
    <source>
        <strain evidence="5">CBS 781.70</strain>
    </source>
</reference>
<evidence type="ECO:0000256" key="1">
    <source>
        <dbReference type="SAM" id="MobiDB-lite"/>
    </source>
</evidence>
<keyword evidence="2" id="KW-0472">Membrane</keyword>
<dbReference type="RefSeq" id="XP_033531289.1">
    <property type="nucleotide sequence ID" value="XM_033678255.1"/>
</dbReference>
<keyword evidence="2" id="KW-0812">Transmembrane</keyword>
<evidence type="ECO:0000256" key="2">
    <source>
        <dbReference type="SAM" id="Phobius"/>
    </source>
</evidence>
<evidence type="ECO:0000313" key="3">
    <source>
        <dbReference type="EMBL" id="KAF1809658.1"/>
    </source>
</evidence>
<feature type="compositionally biased region" description="Polar residues" evidence="1">
    <location>
        <begin position="76"/>
        <end position="90"/>
    </location>
</feature>
<reference evidence="5" key="2">
    <citation type="submission" date="2020-04" db="EMBL/GenBank/DDBJ databases">
        <authorList>
            <consortium name="NCBI Genome Project"/>
        </authorList>
    </citation>
    <scope>NUCLEOTIDE SEQUENCE</scope>
    <source>
        <strain evidence="5">CBS 781.70</strain>
    </source>
</reference>
<evidence type="ECO:0000313" key="4">
    <source>
        <dbReference type="Proteomes" id="UP000504638"/>
    </source>
</evidence>
<dbReference type="AlphaFoldDB" id="A0A6G1FVC3"/>
<protein>
    <submittedName>
        <fullName evidence="3 5">Uncharacterized protein</fullName>
    </submittedName>
</protein>
<feature type="region of interest" description="Disordered" evidence="1">
    <location>
        <begin position="67"/>
        <end position="104"/>
    </location>
</feature>
<dbReference type="GeneID" id="54418825"/>
<feature type="compositionally biased region" description="Basic and acidic residues" evidence="1">
    <location>
        <begin position="147"/>
        <end position="160"/>
    </location>
</feature>
<dbReference type="Proteomes" id="UP000504638">
    <property type="component" value="Unplaced"/>
</dbReference>
<accession>A0A6G1FVC3</accession>